<keyword evidence="2" id="KW-1185">Reference proteome</keyword>
<dbReference type="PANTHER" id="PTHR33233:SF17">
    <property type="entry name" value="DUF4283 DOMAIN-CONTAINING PROTEIN"/>
    <property type="match status" value="1"/>
</dbReference>
<organism evidence="1 2">
    <name type="scientific">Datura stramonium</name>
    <name type="common">Jimsonweed</name>
    <name type="synonym">Common thornapple</name>
    <dbReference type="NCBI Taxonomy" id="4076"/>
    <lineage>
        <taxon>Eukaryota</taxon>
        <taxon>Viridiplantae</taxon>
        <taxon>Streptophyta</taxon>
        <taxon>Embryophyta</taxon>
        <taxon>Tracheophyta</taxon>
        <taxon>Spermatophyta</taxon>
        <taxon>Magnoliopsida</taxon>
        <taxon>eudicotyledons</taxon>
        <taxon>Gunneridae</taxon>
        <taxon>Pentapetalae</taxon>
        <taxon>asterids</taxon>
        <taxon>lamiids</taxon>
        <taxon>Solanales</taxon>
        <taxon>Solanaceae</taxon>
        <taxon>Solanoideae</taxon>
        <taxon>Datureae</taxon>
        <taxon>Datura</taxon>
    </lineage>
</organism>
<sequence>QDMSLNYVAPVMKNEEKAIELNIDEVDKVIKEWKQTLILCIVGESPTTRAIERYIATQFASLDDRNELLYSGPHMLHIKPIIVKIWSADFDFNKEMSASKVNRISFGRVLVEMDVASYLPK</sequence>
<accession>A0ABS8RKZ2</accession>
<evidence type="ECO:0000313" key="1">
    <source>
        <dbReference type="EMBL" id="MCD7446936.1"/>
    </source>
</evidence>
<gene>
    <name evidence="1" type="ORF">HAX54_018907</name>
</gene>
<protein>
    <submittedName>
        <fullName evidence="1">Uncharacterized protein</fullName>
    </submittedName>
</protein>
<dbReference type="EMBL" id="JACEIK010000023">
    <property type="protein sequence ID" value="MCD7446936.1"/>
    <property type="molecule type" value="Genomic_DNA"/>
</dbReference>
<dbReference type="Proteomes" id="UP000823775">
    <property type="component" value="Unassembled WGS sequence"/>
</dbReference>
<dbReference type="PANTHER" id="PTHR33233">
    <property type="entry name" value="ENDONUCLEASE/EXONUCLEASE/PHOSPHATASE"/>
    <property type="match status" value="1"/>
</dbReference>
<feature type="non-terminal residue" evidence="1">
    <location>
        <position position="1"/>
    </location>
</feature>
<proteinExistence type="predicted"/>
<evidence type="ECO:0000313" key="2">
    <source>
        <dbReference type="Proteomes" id="UP000823775"/>
    </source>
</evidence>
<name>A0ABS8RKZ2_DATST</name>
<comment type="caution">
    <text evidence="1">The sequence shown here is derived from an EMBL/GenBank/DDBJ whole genome shotgun (WGS) entry which is preliminary data.</text>
</comment>
<reference evidence="1 2" key="1">
    <citation type="journal article" date="2021" name="BMC Genomics">
        <title>Datura genome reveals duplications of psychoactive alkaloid biosynthetic genes and high mutation rate following tissue culture.</title>
        <authorList>
            <person name="Rajewski A."/>
            <person name="Carter-House D."/>
            <person name="Stajich J."/>
            <person name="Litt A."/>
        </authorList>
    </citation>
    <scope>NUCLEOTIDE SEQUENCE [LARGE SCALE GENOMIC DNA]</scope>
    <source>
        <strain evidence="1">AR-01</strain>
    </source>
</reference>